<dbReference type="Proteomes" id="UP000821598">
    <property type="component" value="Unassembled WGS sequence"/>
</dbReference>
<feature type="region of interest" description="Disordered" evidence="3">
    <location>
        <begin position="1"/>
        <end position="24"/>
    </location>
</feature>
<accession>A0ABX2P0R5</accession>
<evidence type="ECO:0000313" key="6">
    <source>
        <dbReference type="Proteomes" id="UP000821598"/>
    </source>
</evidence>
<dbReference type="PANTHER" id="PTHR30629">
    <property type="entry name" value="PROPHAGE INTEGRASE"/>
    <property type="match status" value="1"/>
</dbReference>
<dbReference type="PANTHER" id="PTHR30629:SF2">
    <property type="entry name" value="PROPHAGE INTEGRASE INTS-RELATED"/>
    <property type="match status" value="1"/>
</dbReference>
<dbReference type="Pfam" id="PF13356">
    <property type="entry name" value="Arm-DNA-bind_3"/>
    <property type="match status" value="1"/>
</dbReference>
<evidence type="ECO:0000256" key="2">
    <source>
        <dbReference type="ARBA" id="ARBA00022908"/>
    </source>
</evidence>
<evidence type="ECO:0000313" key="5">
    <source>
        <dbReference type="EMBL" id="NVI09705.1"/>
    </source>
</evidence>
<dbReference type="InterPro" id="IPR038488">
    <property type="entry name" value="Integrase_DNA-bd_sf"/>
</dbReference>
<sequence>MLDGKRSFQEQDSTMRKVDNLTDASIQARSTSGNMSDGGGLLLQVTKTGGKSWTYPYQLNNVRRDKGIGPYPLITLAAAGEKRDQLARLVKSGMDPIEHHRAARVRAALATAKRATYKDACAAFMQARSKTPKTEKQVKSWTRTLRSPARSSTASMCTRSGVSLRIAHNQTCDRY</sequence>
<proteinExistence type="inferred from homology"/>
<comment type="similarity">
    <text evidence="1">Belongs to the 'phage' integrase family.</text>
</comment>
<dbReference type="EMBL" id="VOMC01000119">
    <property type="protein sequence ID" value="NVI09705.1"/>
    <property type="molecule type" value="Genomic_DNA"/>
</dbReference>
<feature type="domain" description="Integrase DNA-binding" evidence="4">
    <location>
        <begin position="21"/>
        <end position="102"/>
    </location>
</feature>
<name>A0ABX2P0R5_9BURK</name>
<protein>
    <submittedName>
        <fullName evidence="5">DUF4102 domain-containing protein</fullName>
    </submittedName>
</protein>
<dbReference type="Gene3D" id="3.30.160.390">
    <property type="entry name" value="Integrase, DNA-binding domain"/>
    <property type="match status" value="1"/>
</dbReference>
<organism evidence="5 6">
    <name type="scientific">Paraburkholderia youngii</name>
    <dbReference type="NCBI Taxonomy" id="2782701"/>
    <lineage>
        <taxon>Bacteria</taxon>
        <taxon>Pseudomonadati</taxon>
        <taxon>Pseudomonadota</taxon>
        <taxon>Betaproteobacteria</taxon>
        <taxon>Burkholderiales</taxon>
        <taxon>Burkholderiaceae</taxon>
        <taxon>Paraburkholderia</taxon>
    </lineage>
</organism>
<feature type="compositionally biased region" description="Basic and acidic residues" evidence="3">
    <location>
        <begin position="1"/>
        <end position="20"/>
    </location>
</feature>
<keyword evidence="2" id="KW-0229">DNA integration</keyword>
<keyword evidence="6" id="KW-1185">Reference proteome</keyword>
<comment type="caution">
    <text evidence="5">The sequence shown here is derived from an EMBL/GenBank/DDBJ whole genome shotgun (WGS) entry which is preliminary data.</text>
</comment>
<dbReference type="InterPro" id="IPR050808">
    <property type="entry name" value="Phage_Integrase"/>
</dbReference>
<evidence type="ECO:0000256" key="3">
    <source>
        <dbReference type="SAM" id="MobiDB-lite"/>
    </source>
</evidence>
<dbReference type="InterPro" id="IPR025166">
    <property type="entry name" value="Integrase_DNA_bind_dom"/>
</dbReference>
<evidence type="ECO:0000256" key="1">
    <source>
        <dbReference type="ARBA" id="ARBA00008857"/>
    </source>
</evidence>
<reference evidence="5 6" key="1">
    <citation type="submission" date="2019-08" db="EMBL/GenBank/DDBJ databases">
        <title>Paraburkholderia simonii sp. nov. and P. youngii sp. nov. Brazilian and Mexican Mimosa-associated rhizobia.</title>
        <authorList>
            <person name="Mavima L."/>
            <person name="Beukes C.W."/>
            <person name="Palmer M."/>
            <person name="De Meyer S.E."/>
            <person name="James E.K."/>
            <person name="Maluk M."/>
            <person name="Avontuur J.R."/>
            <person name="Chan W.Y."/>
            <person name="Venter S.N."/>
            <person name="Steenkamp E.T."/>
        </authorList>
    </citation>
    <scope>NUCLEOTIDE SEQUENCE [LARGE SCALE GENOMIC DNA]</scope>
    <source>
        <strain evidence="5 6">JPY454</strain>
    </source>
</reference>
<evidence type="ECO:0000259" key="4">
    <source>
        <dbReference type="Pfam" id="PF13356"/>
    </source>
</evidence>
<gene>
    <name evidence="5" type="ORF">FSB64_40280</name>
</gene>